<reference evidence="1 2" key="1">
    <citation type="journal article" date="2011" name="J. Bacteriol.">
        <title>Draft genome sequence of Caloramator australicus strain RC3T, a thermoanaerobe from the Great Artesian Basin of Australia.</title>
        <authorList>
            <person name="Ogg C.D."/>
            <person name="Patel B.K.C."/>
        </authorList>
    </citation>
    <scope>NUCLEOTIDE SEQUENCE [LARGE SCALE GENOMIC DNA]</scope>
    <source>
        <strain evidence="1 2">RC3</strain>
    </source>
</reference>
<proteinExistence type="predicted"/>
<organism evidence="1 2">
    <name type="scientific">Caloramator australicus RC3</name>
    <dbReference type="NCBI Taxonomy" id="857293"/>
    <lineage>
        <taxon>Bacteria</taxon>
        <taxon>Bacillati</taxon>
        <taxon>Bacillota</taxon>
        <taxon>Clostridia</taxon>
        <taxon>Eubacteriales</taxon>
        <taxon>Clostridiaceae</taxon>
        <taxon>Caloramator</taxon>
    </lineage>
</organism>
<dbReference type="EMBL" id="CAKP01000082">
    <property type="protein sequence ID" value="CCJ33588.1"/>
    <property type="molecule type" value="Genomic_DNA"/>
</dbReference>
<dbReference type="STRING" id="857293.CAAU_1504"/>
<gene>
    <name evidence="1" type="ORF">CAAU_1504</name>
</gene>
<keyword evidence="2" id="KW-1185">Reference proteome</keyword>
<dbReference type="Proteomes" id="UP000007652">
    <property type="component" value="Unassembled WGS sequence"/>
</dbReference>
<protein>
    <submittedName>
        <fullName evidence="1">Uncharacterized protein</fullName>
    </submittedName>
</protein>
<name>I7KUI6_9CLOT</name>
<sequence length="103" mass="12098">MEGDKDMYTVLSIFDDKSVDAYVLPKYDVEIIRFIEEANKHCNGIGIIVVEGEYASTNMRISEFRNVSDIIDIYSFLEHQDDDTSFVLFYKEICNYINEIYKK</sequence>
<dbReference type="AlphaFoldDB" id="I7KUI6"/>
<comment type="caution">
    <text evidence="1">The sequence shown here is derived from an EMBL/GenBank/DDBJ whole genome shotgun (WGS) entry which is preliminary data.</text>
</comment>
<evidence type="ECO:0000313" key="1">
    <source>
        <dbReference type="EMBL" id="CCJ33588.1"/>
    </source>
</evidence>
<accession>I7KUI6</accession>
<evidence type="ECO:0000313" key="2">
    <source>
        <dbReference type="Proteomes" id="UP000007652"/>
    </source>
</evidence>